<feature type="domain" description="Smf/DprA SLOG" evidence="2">
    <location>
        <begin position="171"/>
        <end position="377"/>
    </location>
</feature>
<reference evidence="3 4" key="1">
    <citation type="submission" date="2019-07" db="EMBL/GenBank/DDBJ databases">
        <title>Characterization of Brevibacillus brevis HK544, as a potential biocontrol agent.</title>
        <authorList>
            <person name="Kim H."/>
        </authorList>
    </citation>
    <scope>NUCLEOTIDE SEQUENCE [LARGE SCALE GENOMIC DNA]</scope>
    <source>
        <strain evidence="3 4">HK544</strain>
    </source>
</reference>
<accession>A0A517I0W6</accession>
<dbReference type="RefSeq" id="WP_144612474.1">
    <property type="nucleotide sequence ID" value="NZ_CP042161.1"/>
</dbReference>
<name>A0A517I0W6_BREBE</name>
<evidence type="ECO:0000256" key="1">
    <source>
        <dbReference type="ARBA" id="ARBA00006525"/>
    </source>
</evidence>
<dbReference type="Proteomes" id="UP000317713">
    <property type="component" value="Chromosome"/>
</dbReference>
<protein>
    <submittedName>
        <fullName evidence="3">DNA-processing protein DprA</fullName>
    </submittedName>
</protein>
<dbReference type="Pfam" id="PF02481">
    <property type="entry name" value="DNA_processg_A"/>
    <property type="match status" value="1"/>
</dbReference>
<dbReference type="InterPro" id="IPR003488">
    <property type="entry name" value="DprA"/>
</dbReference>
<dbReference type="EMBL" id="CP042161">
    <property type="protein sequence ID" value="QDS32548.1"/>
    <property type="molecule type" value="Genomic_DNA"/>
</dbReference>
<organism evidence="3 4">
    <name type="scientific">Brevibacillus brevis</name>
    <name type="common">Bacillus brevis</name>
    <dbReference type="NCBI Taxonomy" id="1393"/>
    <lineage>
        <taxon>Bacteria</taxon>
        <taxon>Bacillati</taxon>
        <taxon>Bacillota</taxon>
        <taxon>Bacilli</taxon>
        <taxon>Bacillales</taxon>
        <taxon>Paenibacillaceae</taxon>
        <taxon>Brevibacillus</taxon>
    </lineage>
</organism>
<dbReference type="AlphaFoldDB" id="A0A517I0W6"/>
<evidence type="ECO:0000259" key="2">
    <source>
        <dbReference type="Pfam" id="PF02481"/>
    </source>
</evidence>
<dbReference type="PANTHER" id="PTHR43022">
    <property type="entry name" value="PROTEIN SMF"/>
    <property type="match status" value="1"/>
</dbReference>
<proteinExistence type="inferred from homology"/>
<dbReference type="GO" id="GO:0009294">
    <property type="term" value="P:DNA-mediated transformation"/>
    <property type="evidence" value="ECO:0007669"/>
    <property type="project" value="InterPro"/>
</dbReference>
<sequence length="408" mass="46153">MLRFETIEELRAFLSDELLFTNEATQLLEITPQRLNQLVHSGKIIPIKSSKTGTLFLKRELEERKMELLGQELTSTSERMVDKMNSINNMKIIQEAINYFTIQSFFNYSDKKAEPVFDKLYSHLDLTEPLPRYFRELTRTLDCDHFILEKTYDAVIRSFETLQPTDLISKRGDDLYPKLLEKTQQAPRFLFMRGNARLAQLETVAIVGTRNPTPDGASKAEALGAKLGNYRIVVASGLAKGIDTAAHRGTLSVGNPTIAVIGTPITKVYPKENANLQKQIEEEGLVISQFSPSSPTQRWNFPMRNAVMSGISLATVVIEAGETSGALIQADFALKQDRFVFIPQSALDNEKLKWPQKYINRPGASKFSTIKELITKLEDSKVIDNEIEQEKQLSLFKEVGSKYVHRSQ</sequence>
<evidence type="ECO:0000313" key="3">
    <source>
        <dbReference type="EMBL" id="QDS32548.1"/>
    </source>
</evidence>
<gene>
    <name evidence="3" type="ORF">FPS98_00305</name>
</gene>
<dbReference type="SUPFAM" id="SSF102405">
    <property type="entry name" value="MCP/YpsA-like"/>
    <property type="match status" value="1"/>
</dbReference>
<dbReference type="Gene3D" id="3.40.50.450">
    <property type="match status" value="1"/>
</dbReference>
<comment type="similarity">
    <text evidence="1">Belongs to the DprA/Smf family.</text>
</comment>
<dbReference type="InterPro" id="IPR057666">
    <property type="entry name" value="DrpA_SLOG"/>
</dbReference>
<evidence type="ECO:0000313" key="4">
    <source>
        <dbReference type="Proteomes" id="UP000317713"/>
    </source>
</evidence>
<dbReference type="PANTHER" id="PTHR43022:SF1">
    <property type="entry name" value="PROTEIN SMF"/>
    <property type="match status" value="1"/>
</dbReference>